<reference evidence="2 3" key="1">
    <citation type="submission" date="2017-12" db="EMBL/GenBank/DDBJ databases">
        <title>Integrating genomic resources of turbot (Scophthalmus maximus) in depth evaluation of genetic and physical mapping variation across individuals.</title>
        <authorList>
            <person name="Martinez P."/>
        </authorList>
    </citation>
    <scope>NUCLEOTIDE SEQUENCE [LARGE SCALE GENOMIC DNA]</scope>
</reference>
<organism evidence="2 3">
    <name type="scientific">Scophthalmus maximus</name>
    <name type="common">Turbot</name>
    <name type="synonym">Psetta maxima</name>
    <dbReference type="NCBI Taxonomy" id="52904"/>
    <lineage>
        <taxon>Eukaryota</taxon>
        <taxon>Metazoa</taxon>
        <taxon>Chordata</taxon>
        <taxon>Craniata</taxon>
        <taxon>Vertebrata</taxon>
        <taxon>Euteleostomi</taxon>
        <taxon>Actinopterygii</taxon>
        <taxon>Neopterygii</taxon>
        <taxon>Teleostei</taxon>
        <taxon>Neoteleostei</taxon>
        <taxon>Acanthomorphata</taxon>
        <taxon>Carangaria</taxon>
        <taxon>Pleuronectiformes</taxon>
        <taxon>Pleuronectoidei</taxon>
        <taxon>Scophthalmidae</taxon>
        <taxon>Scophthalmus</taxon>
    </lineage>
</organism>
<feature type="compositionally biased region" description="Basic and acidic residues" evidence="1">
    <location>
        <begin position="39"/>
        <end position="51"/>
    </location>
</feature>
<sequence length="254" mass="27315">MRQDYRHLYPEDGSIELPDNLVWFSSRQAGHPSSQGPRDPSKAQRTRDHMSRATAMPHPKGEQQRAVPGSPPAARELDRGGTRDDSPPSPARGPPPERRQSQRPPSPANPRLPKTPGPAPPGNHPQGRGQATPHPIPPTQSAGMPARPGAPPGHHGRHQPPPTAPRAQTRSPTAPRRHCHPAQGVTGYASIGPPTGDVEQGDGQTTDEGRVERPTDWQRGGGIGRTTDDGRVDRPTDWRRGAGDGRTTDEGRVD</sequence>
<dbReference type="Proteomes" id="UP000246464">
    <property type="component" value="Chromosome 9"/>
</dbReference>
<feature type="compositionally biased region" description="Pro residues" evidence="1">
    <location>
        <begin position="104"/>
        <end position="123"/>
    </location>
</feature>
<protein>
    <submittedName>
        <fullName evidence="2">Uncharacterized protein</fullName>
    </submittedName>
</protein>
<feature type="region of interest" description="Disordered" evidence="1">
    <location>
        <begin position="26"/>
        <end position="254"/>
    </location>
</feature>
<feature type="compositionally biased region" description="Basic and acidic residues" evidence="1">
    <location>
        <begin position="226"/>
        <end position="254"/>
    </location>
</feature>
<accession>A0A2U9BR46</accession>
<dbReference type="AlphaFoldDB" id="A0A2U9BR46"/>
<evidence type="ECO:0000313" key="3">
    <source>
        <dbReference type="Proteomes" id="UP000246464"/>
    </source>
</evidence>
<evidence type="ECO:0000256" key="1">
    <source>
        <dbReference type="SAM" id="MobiDB-lite"/>
    </source>
</evidence>
<name>A0A2U9BR46_SCOMX</name>
<evidence type="ECO:0000313" key="2">
    <source>
        <dbReference type="EMBL" id="AWP06677.1"/>
    </source>
</evidence>
<keyword evidence="3" id="KW-1185">Reference proteome</keyword>
<feature type="compositionally biased region" description="Polar residues" evidence="1">
    <location>
        <begin position="26"/>
        <end position="36"/>
    </location>
</feature>
<feature type="compositionally biased region" description="Basic and acidic residues" evidence="1">
    <location>
        <begin position="75"/>
        <end position="86"/>
    </location>
</feature>
<feature type="compositionally biased region" description="Basic and acidic residues" evidence="1">
    <location>
        <begin position="207"/>
        <end position="216"/>
    </location>
</feature>
<dbReference type="EMBL" id="CP026251">
    <property type="protein sequence ID" value="AWP06677.1"/>
    <property type="molecule type" value="Genomic_DNA"/>
</dbReference>
<gene>
    <name evidence="2" type="ORF">SMAX5B_010980</name>
</gene>
<proteinExistence type="predicted"/>